<dbReference type="Proteomes" id="UP000322159">
    <property type="component" value="Chromosome"/>
</dbReference>
<keyword evidence="2" id="KW-1185">Reference proteome</keyword>
<gene>
    <name evidence="1" type="ORF">FLP23_06375</name>
</gene>
<dbReference type="OrthoDB" id="3268479at2"/>
<reference evidence="1 2" key="1">
    <citation type="submission" date="2019-09" db="EMBL/GenBank/DDBJ databases">
        <title>Genome sequencing of strain KACC 19322.</title>
        <authorList>
            <person name="Heo J."/>
            <person name="Kim S.-J."/>
            <person name="Kim J.-S."/>
            <person name="Hong S.-B."/>
            <person name="Kwon S.-W."/>
        </authorList>
    </citation>
    <scope>NUCLEOTIDE SEQUENCE [LARGE SCALE GENOMIC DNA]</scope>
    <source>
        <strain evidence="1 2">KACC 19322</strain>
    </source>
</reference>
<dbReference type="KEGG" id="lyk:FLP23_06375"/>
<proteinExistence type="predicted"/>
<dbReference type="AlphaFoldDB" id="A0A5C1Y6X3"/>
<evidence type="ECO:0000313" key="1">
    <source>
        <dbReference type="EMBL" id="QEO09664.1"/>
    </source>
</evidence>
<dbReference type="InterPro" id="IPR018561">
    <property type="entry name" value="AosR"/>
</dbReference>
<accession>A0A5C1Y6X3</accession>
<evidence type="ECO:0000313" key="2">
    <source>
        <dbReference type="Proteomes" id="UP000322159"/>
    </source>
</evidence>
<dbReference type="Pfam" id="PF09438">
    <property type="entry name" value="DUF2017"/>
    <property type="match status" value="1"/>
</dbReference>
<sequence>MLIDRRGEQIRIDFAAEEAGLLTVLAHQFADVVRDPELDDAPLLARLFPDAYRDDPDASAEFRHYTRDELEARKIGAAEQIAATATEGLVTLGLADAETWARSLTDLRTMVGTRLGIRGDDDEPAAGPLTDIYHWLGELQWLLVDQLDGP</sequence>
<dbReference type="RefSeq" id="WP_149325084.1">
    <property type="nucleotide sequence ID" value="NZ_CP043504.1"/>
</dbReference>
<name>A0A5C1Y6X3_9MICO</name>
<dbReference type="EMBL" id="CP043504">
    <property type="protein sequence ID" value="QEO09664.1"/>
    <property type="molecule type" value="Genomic_DNA"/>
</dbReference>
<organism evidence="1 2">
    <name type="scientific">Protaetiibacter larvae</name>
    <dbReference type="NCBI Taxonomy" id="2592654"/>
    <lineage>
        <taxon>Bacteria</taxon>
        <taxon>Bacillati</taxon>
        <taxon>Actinomycetota</taxon>
        <taxon>Actinomycetes</taxon>
        <taxon>Micrococcales</taxon>
        <taxon>Microbacteriaceae</taxon>
        <taxon>Protaetiibacter</taxon>
    </lineage>
</organism>
<protein>
    <submittedName>
        <fullName evidence="1">DUF2017 family protein</fullName>
    </submittedName>
</protein>